<dbReference type="PANTHER" id="PTHR12876:SF28">
    <property type="entry name" value="PROTEIN KHNYN"/>
    <property type="match status" value="1"/>
</dbReference>
<dbReference type="InterPro" id="IPR036612">
    <property type="entry name" value="KH_dom_type_1_sf"/>
</dbReference>
<dbReference type="InterPro" id="IPR056629">
    <property type="entry name" value="KH_N4BP1_1st"/>
</dbReference>
<dbReference type="Pfam" id="PF23054">
    <property type="entry name" value="UBA_N4BP1_C"/>
    <property type="match status" value="1"/>
</dbReference>
<feature type="compositionally biased region" description="Basic and acidic residues" evidence="2">
    <location>
        <begin position="546"/>
        <end position="572"/>
    </location>
</feature>
<feature type="domain" description="N4BP1 first type I KH-domain" evidence="4">
    <location>
        <begin position="31"/>
        <end position="97"/>
    </location>
</feature>
<evidence type="ECO:0000259" key="7">
    <source>
        <dbReference type="Pfam" id="PF23054"/>
    </source>
</evidence>
<accession>A0A1S3SEG8</accession>
<dbReference type="AlphaFoldDB" id="A0A1S3SEG8"/>
<reference evidence="10" key="1">
    <citation type="submission" date="2025-08" db="UniProtKB">
        <authorList>
            <consortium name="RefSeq"/>
        </authorList>
    </citation>
    <scope>IDENTIFICATION</scope>
</reference>
<feature type="compositionally biased region" description="Basic and acidic residues" evidence="2">
    <location>
        <begin position="525"/>
        <end position="537"/>
    </location>
</feature>
<feature type="domain" description="N4BP1 UBA-like" evidence="6">
    <location>
        <begin position="436"/>
        <end position="480"/>
    </location>
</feature>
<dbReference type="InterPro" id="IPR056578">
    <property type="entry name" value="UBA_N4BP1_C"/>
</dbReference>
<organism evidence="9 10">
    <name type="scientific">Salmo salar</name>
    <name type="common">Atlantic salmon</name>
    <dbReference type="NCBI Taxonomy" id="8030"/>
    <lineage>
        <taxon>Eukaryota</taxon>
        <taxon>Metazoa</taxon>
        <taxon>Chordata</taxon>
        <taxon>Craniata</taxon>
        <taxon>Vertebrata</taxon>
        <taxon>Euteleostomi</taxon>
        <taxon>Actinopterygii</taxon>
        <taxon>Neopterygii</taxon>
        <taxon>Teleostei</taxon>
        <taxon>Protacanthopterygii</taxon>
        <taxon>Salmoniformes</taxon>
        <taxon>Salmonidae</taxon>
        <taxon>Salmoninae</taxon>
        <taxon>Salmo</taxon>
    </lineage>
</organism>
<feature type="region of interest" description="Disordered" evidence="2">
    <location>
        <begin position="222"/>
        <end position="252"/>
    </location>
</feature>
<evidence type="ECO:0000256" key="1">
    <source>
        <dbReference type="ARBA" id="ARBA00038274"/>
    </source>
</evidence>
<feature type="compositionally biased region" description="Basic and acidic residues" evidence="2">
    <location>
        <begin position="623"/>
        <end position="669"/>
    </location>
</feature>
<dbReference type="Pfam" id="PF11977">
    <property type="entry name" value="RNase_Zc3h12a"/>
    <property type="match status" value="1"/>
</dbReference>
<dbReference type="RefSeq" id="XP_014062713.2">
    <property type="nucleotide sequence ID" value="XM_014207238.2"/>
</dbReference>
<dbReference type="STRING" id="8030.ENSSSAP00000093033"/>
<proteinExistence type="inferred from homology"/>
<dbReference type="Proteomes" id="UP001652741">
    <property type="component" value="Chromosome ssa07"/>
</dbReference>
<keyword evidence="9" id="KW-1185">Reference proteome</keyword>
<feature type="region of interest" description="Disordered" evidence="2">
    <location>
        <begin position="351"/>
        <end position="425"/>
    </location>
</feature>
<dbReference type="InterPro" id="IPR056631">
    <property type="entry name" value="UBA_N4BP1"/>
</dbReference>
<protein>
    <submittedName>
        <fullName evidence="10">Protein KHNYN</fullName>
    </submittedName>
</protein>
<dbReference type="InterPro" id="IPR051101">
    <property type="entry name" value="ZC3H12/N4BP1_RNase_Reg"/>
</dbReference>
<dbReference type="Pfam" id="PF23053">
    <property type="entry name" value="UBA_N4BP1"/>
    <property type="match status" value="1"/>
</dbReference>
<dbReference type="InterPro" id="IPR055498">
    <property type="entry name" value="DUF7070"/>
</dbReference>
<dbReference type="PANTHER" id="PTHR12876">
    <property type="entry name" value="N4BP1-RELATED"/>
    <property type="match status" value="1"/>
</dbReference>
<dbReference type="PaxDb" id="8030-ENSSSAP00000093033"/>
<sequence length="1171" mass="128294">MASALSHLSPVSGREREGWSDGGGGEDQVEDEFACSGALRGALLSFHPSLERIFGVSFMIGREEDAVLPHDGQIWLKLKGGRKDVVAAKLFVKGVVNQEAPQEVPYPGVLHCVFCGARGLFMDCLIRNTSARIVVVSPGFLLISGLAEPVVRAYSLITDLVERSEGTQGRLSEPRDRAAGETLDSRRAFKSLVERWDDRHTLDLLVLPGAVKETLLDLVRESGLGSNPGPGGLNPGHGGSNPGHGGLNPGPGLGSNPIPGLGLNLGLGGSRDRVGLMDTDTQRLWDSQFELEALTLMDTRIGTRAGEARDIQEVQGISITKSTTKPSEHSYHNQDPGLRNIGLFSQQTVTTAPVKGREGSRYGTQGGIGNEASPRDPIFHSFPQNEDIRGRAEGSEGAKGVQGHSPQEVKEEGHREEEEEIEEGEGNMMLSVGTKEEFGLLLKFFTAMGYAEDVVLRVLAQTRPREASQILDLVQQEQDRTRLAMNSLVELEHREGEESGGEEVRGKRSSIDKRVEMEGAVGEGVRAREEQRAEKGRGGGGGLSDDLSKDSTEVDRGRGEGGRESDEGDSKGGEVGNEEDFVLGVLKRAAANCGYTEEKVTEVYSMLPELSIRQLLLELQREGTRETEAKSQDRVHDEPRELDEVVSEVRKMKGRKEETEKERGKERKAPAQPFTTTENREVERKSAKGMSERKTDELGGVKVPNRTIDGPVRVEPDLVQWNAVMNQIPFPTHGLQKNPTQTRPQPAQTHTPRLASPPLVRGPPQPTYPITLPPQPTKLPLFPHQLIYPLTQPPQTTLDSTLTVNNSSATRVKEKRGFLTLAAEVPARKGLPTPAVEIWGLPPMAAGSLVTGQQRFLEGLQTPFDLKLTDQPGDPGLRMVVIDGSNVAMSHGLGHLFSCRGIALAVQHFWNRGHRGISTLLPQWRQKRDPRVKEQHYLTELQNLGLLSYTPSREVQGKRINSYDDRVMLQLAERTDGVIVTNDNLRDLLDESPVWMDIIKKRLLQYTFVGDHFMVPDDPLGREGPHLDDFLRSLHRTPVPGSHSFAGIASTPIPQAPRAQTEVLKFRDRTPGVGVEPESSQAQSRGKRKGQAKAGHSSPGMDLVPGMGLGLDMERSAAETSRLRERLSQVFPGQDSIVTLVLQCNPTVTDINSLSHFMLQQQMESEQGGED</sequence>
<dbReference type="Gene3D" id="3.40.50.11980">
    <property type="match status" value="1"/>
</dbReference>
<dbReference type="GeneID" id="106608968"/>
<feature type="compositionally biased region" description="Basic and acidic residues" evidence="2">
    <location>
        <begin position="678"/>
        <end position="695"/>
    </location>
</feature>
<feature type="region of interest" description="Disordered" evidence="2">
    <location>
        <begin position="731"/>
        <end position="760"/>
    </location>
</feature>
<dbReference type="GO" id="GO:0003729">
    <property type="term" value="F:mRNA binding"/>
    <property type="evidence" value="ECO:0007669"/>
    <property type="project" value="TreeGrafter"/>
</dbReference>
<comment type="similarity">
    <text evidence="1">Belongs to the N4BP1 family.</text>
</comment>
<dbReference type="Pfam" id="PF23255">
    <property type="entry name" value="DUF7070"/>
    <property type="match status" value="1"/>
</dbReference>
<feature type="compositionally biased region" description="Basic and acidic residues" evidence="2">
    <location>
        <begin position="407"/>
        <end position="416"/>
    </location>
</feature>
<feature type="region of interest" description="Disordered" evidence="2">
    <location>
        <begin position="1"/>
        <end position="27"/>
    </location>
</feature>
<feature type="compositionally biased region" description="Basic and acidic residues" evidence="2">
    <location>
        <begin position="491"/>
        <end position="517"/>
    </location>
</feature>
<dbReference type="Bgee" id="ENSSSAG00000071898">
    <property type="expression patterns" value="Expressed in midgut and 25 other cell types or tissues"/>
</dbReference>
<dbReference type="GO" id="GO:0036464">
    <property type="term" value="C:cytoplasmic ribonucleoprotein granule"/>
    <property type="evidence" value="ECO:0007669"/>
    <property type="project" value="TreeGrafter"/>
</dbReference>
<feature type="compositionally biased region" description="Polar residues" evidence="2">
    <location>
        <begin position="735"/>
        <end position="751"/>
    </location>
</feature>
<dbReference type="Pfam" id="PF23052">
    <property type="entry name" value="KH_N4BP1_2nd"/>
    <property type="match status" value="1"/>
</dbReference>
<feature type="domain" description="N4BP1 second type I KH-domain" evidence="5">
    <location>
        <begin position="98"/>
        <end position="221"/>
    </location>
</feature>
<feature type="domain" description="DUF7070" evidence="8">
    <location>
        <begin position="577"/>
        <end position="624"/>
    </location>
</feature>
<feature type="domain" description="N4BP1 C-terminal UBA" evidence="7">
    <location>
        <begin position="1114"/>
        <end position="1160"/>
    </location>
</feature>
<feature type="region of interest" description="Disordered" evidence="2">
    <location>
        <begin position="623"/>
        <end position="695"/>
    </location>
</feature>
<feature type="compositionally biased region" description="Gly residues" evidence="2">
    <location>
        <begin position="226"/>
        <end position="252"/>
    </location>
</feature>
<dbReference type="SUPFAM" id="SSF54791">
    <property type="entry name" value="Eukaryotic type KH-domain (KH-domain type I)"/>
    <property type="match status" value="1"/>
</dbReference>
<name>A0A1S3SEG8_SALSA</name>
<dbReference type="InterPro" id="IPR021869">
    <property type="entry name" value="RNase_Zc3h12_NYN"/>
</dbReference>
<evidence type="ECO:0000313" key="10">
    <source>
        <dbReference type="RefSeq" id="XP_014062713.2"/>
    </source>
</evidence>
<feature type="region of interest" description="Disordered" evidence="2">
    <location>
        <begin position="491"/>
        <end position="578"/>
    </location>
</feature>
<evidence type="ECO:0000259" key="6">
    <source>
        <dbReference type="Pfam" id="PF23053"/>
    </source>
</evidence>
<evidence type="ECO:0000259" key="4">
    <source>
        <dbReference type="Pfam" id="PF23050"/>
    </source>
</evidence>
<dbReference type="Pfam" id="PF23050">
    <property type="entry name" value="KH_N4BP1_1st"/>
    <property type="match status" value="1"/>
</dbReference>
<feature type="region of interest" description="Disordered" evidence="2">
    <location>
        <begin position="1067"/>
        <end position="1105"/>
    </location>
</feature>
<feature type="domain" description="RNase NYN" evidence="3">
    <location>
        <begin position="877"/>
        <end position="1029"/>
    </location>
</feature>
<dbReference type="GO" id="GO:0004521">
    <property type="term" value="F:RNA endonuclease activity"/>
    <property type="evidence" value="ECO:0007669"/>
    <property type="project" value="TreeGrafter"/>
</dbReference>
<evidence type="ECO:0000256" key="2">
    <source>
        <dbReference type="SAM" id="MobiDB-lite"/>
    </source>
</evidence>
<feature type="compositionally biased region" description="Basic and acidic residues" evidence="2">
    <location>
        <begin position="386"/>
        <end position="396"/>
    </location>
</feature>
<evidence type="ECO:0000259" key="8">
    <source>
        <dbReference type="Pfam" id="PF23255"/>
    </source>
</evidence>
<evidence type="ECO:0000259" key="3">
    <source>
        <dbReference type="Pfam" id="PF11977"/>
    </source>
</evidence>
<evidence type="ECO:0000259" key="5">
    <source>
        <dbReference type="Pfam" id="PF23052"/>
    </source>
</evidence>
<gene>
    <name evidence="10" type="primary">LOC106608968</name>
</gene>
<dbReference type="InterPro" id="IPR056630">
    <property type="entry name" value="KH_N4BP1_2nd"/>
</dbReference>
<evidence type="ECO:0000313" key="9">
    <source>
        <dbReference type="Proteomes" id="UP001652741"/>
    </source>
</evidence>
<dbReference type="GO" id="GO:0005634">
    <property type="term" value="C:nucleus"/>
    <property type="evidence" value="ECO:0007669"/>
    <property type="project" value="TreeGrafter"/>
</dbReference>